<dbReference type="InterPro" id="IPR037069">
    <property type="entry name" value="AcylCoA_DH/ox_N_sf"/>
</dbReference>
<dbReference type="InterPro" id="IPR009100">
    <property type="entry name" value="AcylCoA_DH/oxidase_NM_dom_sf"/>
</dbReference>
<dbReference type="Proteomes" id="UP001172630">
    <property type="component" value="Unassembled WGS sequence"/>
</dbReference>
<comment type="caution">
    <text evidence="2">The sequence shown here is derived from an EMBL/GenBank/DDBJ whole genome shotgun (WGS) entry which is preliminary data.</text>
</comment>
<accession>A0ABT7KG49</accession>
<proteinExistence type="predicted"/>
<dbReference type="EMBL" id="JARFYN010000023">
    <property type="protein sequence ID" value="MDL2407601.1"/>
    <property type="molecule type" value="Genomic_DNA"/>
</dbReference>
<dbReference type="SUPFAM" id="SSF56645">
    <property type="entry name" value="Acyl-CoA dehydrogenase NM domain-like"/>
    <property type="match status" value="1"/>
</dbReference>
<name>A0ABT7KG49_9HYPH</name>
<reference evidence="2" key="1">
    <citation type="submission" date="2023-06" db="EMBL/GenBank/DDBJ databases">
        <title>Phylogenetic Diversity of Rhizobium strains.</title>
        <authorList>
            <person name="Moura F.T."/>
            <person name="Helene L.C.F."/>
            <person name="Hungria M."/>
        </authorList>
    </citation>
    <scope>NUCLEOTIDE SEQUENCE</scope>
    <source>
        <strain evidence="2">CCGE524</strain>
    </source>
</reference>
<protein>
    <submittedName>
        <fullName evidence="2">Acyl-CoA dehydrogenase family protein</fullName>
    </submittedName>
</protein>
<feature type="domain" description="Acyl-CoA dehydrogenase/oxidase N-terminal" evidence="1">
    <location>
        <begin position="43"/>
        <end position="120"/>
    </location>
</feature>
<evidence type="ECO:0000313" key="3">
    <source>
        <dbReference type="Proteomes" id="UP001172630"/>
    </source>
</evidence>
<sequence>MQKLTDQIDAIRRTNGTAHMAGASGQCGSRDTESGTLAVGRMLDAIHDLAPAVLASAAEIEAERRMPSDLIEKLRSIGVYRMFAPRSRGGFELDLPSGMEVISALARLDGSVGWTAMIGSVSAIVSPRLPRQTYDLMYRDKSDVIISG</sequence>
<evidence type="ECO:0000313" key="2">
    <source>
        <dbReference type="EMBL" id="MDL2407601.1"/>
    </source>
</evidence>
<dbReference type="RefSeq" id="WP_285880912.1">
    <property type="nucleotide sequence ID" value="NZ_JARFYN010000023.1"/>
</dbReference>
<dbReference type="InterPro" id="IPR013786">
    <property type="entry name" value="AcylCoA_DH/ox_N"/>
</dbReference>
<dbReference type="Gene3D" id="1.10.540.10">
    <property type="entry name" value="Acyl-CoA dehydrogenase/oxidase, N-terminal domain"/>
    <property type="match status" value="1"/>
</dbReference>
<keyword evidence="3" id="KW-1185">Reference proteome</keyword>
<dbReference type="Pfam" id="PF02771">
    <property type="entry name" value="Acyl-CoA_dh_N"/>
    <property type="match status" value="1"/>
</dbReference>
<evidence type="ECO:0000259" key="1">
    <source>
        <dbReference type="Pfam" id="PF02771"/>
    </source>
</evidence>
<organism evidence="2 3">
    <name type="scientific">Rhizobium calliandrae</name>
    <dbReference type="NCBI Taxonomy" id="1312182"/>
    <lineage>
        <taxon>Bacteria</taxon>
        <taxon>Pseudomonadati</taxon>
        <taxon>Pseudomonadota</taxon>
        <taxon>Alphaproteobacteria</taxon>
        <taxon>Hyphomicrobiales</taxon>
        <taxon>Rhizobiaceae</taxon>
        <taxon>Rhizobium/Agrobacterium group</taxon>
        <taxon>Rhizobium</taxon>
    </lineage>
</organism>
<gene>
    <name evidence="2" type="ORF">PY650_18410</name>
</gene>